<evidence type="ECO:0000256" key="1">
    <source>
        <dbReference type="SAM" id="SignalP"/>
    </source>
</evidence>
<gene>
    <name evidence="3" type="primary">TL5A_40</name>
    <name evidence="3" type="ORF">AVEN_233191_1</name>
</gene>
<dbReference type="SMART" id="SM00186">
    <property type="entry name" value="FBG"/>
    <property type="match status" value="1"/>
</dbReference>
<feature type="domain" description="Fibrinogen C-terminal" evidence="2">
    <location>
        <begin position="39"/>
        <end position="264"/>
    </location>
</feature>
<dbReference type="InterPro" id="IPR036056">
    <property type="entry name" value="Fibrinogen-like_C"/>
</dbReference>
<dbReference type="GO" id="GO:0005615">
    <property type="term" value="C:extracellular space"/>
    <property type="evidence" value="ECO:0007669"/>
    <property type="project" value="TreeGrafter"/>
</dbReference>
<dbReference type="AlphaFoldDB" id="A0A4Y2S1C6"/>
<dbReference type="SUPFAM" id="SSF56496">
    <property type="entry name" value="Fibrinogen C-terminal domain-like"/>
    <property type="match status" value="1"/>
</dbReference>
<reference evidence="3 4" key="1">
    <citation type="journal article" date="2019" name="Sci. Rep.">
        <title>Orb-weaving spider Araneus ventricosus genome elucidates the spidroin gene catalogue.</title>
        <authorList>
            <person name="Kono N."/>
            <person name="Nakamura H."/>
            <person name="Ohtoshi R."/>
            <person name="Moran D.A.P."/>
            <person name="Shinohara A."/>
            <person name="Yoshida Y."/>
            <person name="Fujiwara M."/>
            <person name="Mori M."/>
            <person name="Tomita M."/>
            <person name="Arakawa K."/>
        </authorList>
    </citation>
    <scope>NUCLEOTIDE SEQUENCE [LARGE SCALE GENOMIC DNA]</scope>
</reference>
<dbReference type="OrthoDB" id="10072423at2759"/>
<proteinExistence type="predicted"/>
<dbReference type="InterPro" id="IPR002181">
    <property type="entry name" value="Fibrinogen_a/b/g_C_dom"/>
</dbReference>
<dbReference type="EMBL" id="BGPR01019390">
    <property type="protein sequence ID" value="GBN81787.1"/>
    <property type="molecule type" value="Genomic_DNA"/>
</dbReference>
<dbReference type="PANTHER" id="PTHR19143">
    <property type="entry name" value="FIBRINOGEN/TENASCIN/ANGIOPOEITIN"/>
    <property type="match status" value="1"/>
</dbReference>
<feature type="chain" id="PRO_5021313570" evidence="1">
    <location>
        <begin position="24"/>
        <end position="270"/>
    </location>
</feature>
<comment type="caution">
    <text evidence="3">The sequence shown here is derived from an EMBL/GenBank/DDBJ whole genome shotgun (WGS) entry which is preliminary data.</text>
</comment>
<name>A0A4Y2S1C6_ARAVE</name>
<evidence type="ECO:0000313" key="3">
    <source>
        <dbReference type="EMBL" id="GBN81787.1"/>
    </source>
</evidence>
<organism evidence="3 4">
    <name type="scientific">Araneus ventricosus</name>
    <name type="common">Orbweaver spider</name>
    <name type="synonym">Epeira ventricosa</name>
    <dbReference type="NCBI Taxonomy" id="182803"/>
    <lineage>
        <taxon>Eukaryota</taxon>
        <taxon>Metazoa</taxon>
        <taxon>Ecdysozoa</taxon>
        <taxon>Arthropoda</taxon>
        <taxon>Chelicerata</taxon>
        <taxon>Arachnida</taxon>
        <taxon>Araneae</taxon>
        <taxon>Araneomorphae</taxon>
        <taxon>Entelegynae</taxon>
        <taxon>Araneoidea</taxon>
        <taxon>Araneidae</taxon>
        <taxon>Araneus</taxon>
    </lineage>
</organism>
<sequence>MKTFLCFSTFYLLISADICSAEATGTPKKPEVRGFCSKCTKNEKPMDCAELMKNGVTESGVYTIFPRSRVTGGKSIEVYCDMETNGGGWTVIQRRGQYGNPEDYFVKKWNEYKEGFGDFKKEFWLGNDKIYAITHQGQYAVRMDMTQENGTSAFARYENFWIEKEEAKYKLGISEYSGTAGDSLSTHSGRDFYTVDHPNQPKESKPEWIRSGGWWLNHIMTTSLNGLNILGTDKVQSRDGITWWSFGGFQNSLATAEIKLRLKKFKMSEE</sequence>
<dbReference type="PROSITE" id="PS51406">
    <property type="entry name" value="FIBRINOGEN_C_2"/>
    <property type="match status" value="1"/>
</dbReference>
<dbReference type="InterPro" id="IPR050373">
    <property type="entry name" value="Fibrinogen_C-term_domain"/>
</dbReference>
<dbReference type="NCBIfam" id="NF040941">
    <property type="entry name" value="GGGWT_bact"/>
    <property type="match status" value="1"/>
</dbReference>
<dbReference type="Gene3D" id="3.90.215.10">
    <property type="entry name" value="Gamma Fibrinogen, chain A, domain 1"/>
    <property type="match status" value="1"/>
</dbReference>
<protein>
    <submittedName>
        <fullName evidence="3">Techylectin-5A</fullName>
    </submittedName>
</protein>
<accession>A0A4Y2S1C6</accession>
<keyword evidence="4" id="KW-1185">Reference proteome</keyword>
<dbReference type="PANTHER" id="PTHR19143:SF458">
    <property type="entry name" value="FIBRINOGEN C-TERMINAL DOMAIN-CONTAINING PROTEIN-RELATED"/>
    <property type="match status" value="1"/>
</dbReference>
<evidence type="ECO:0000259" key="2">
    <source>
        <dbReference type="PROSITE" id="PS51406"/>
    </source>
</evidence>
<dbReference type="InterPro" id="IPR014716">
    <property type="entry name" value="Fibrinogen_a/b/g_C_1"/>
</dbReference>
<dbReference type="Pfam" id="PF00147">
    <property type="entry name" value="Fibrinogen_C"/>
    <property type="match status" value="1"/>
</dbReference>
<evidence type="ECO:0000313" key="4">
    <source>
        <dbReference type="Proteomes" id="UP000499080"/>
    </source>
</evidence>
<dbReference type="CDD" id="cd00087">
    <property type="entry name" value="FReD"/>
    <property type="match status" value="1"/>
</dbReference>
<keyword evidence="1" id="KW-0732">Signal</keyword>
<feature type="signal peptide" evidence="1">
    <location>
        <begin position="1"/>
        <end position="23"/>
    </location>
</feature>
<dbReference type="Proteomes" id="UP000499080">
    <property type="component" value="Unassembled WGS sequence"/>
</dbReference>